<accession>A0ABD2HRC0</accession>
<name>A0ABD2HRC0_9BILA</name>
<sequence length="759" mass="88850">MPKTEENGLPLTNGFISCVEFLLYQHMQRLVWRLTHKWGINWRWERLFPSDETNLGEKSELLNIYTEKKANAWQKIRFIYQNELYEFLEGQSERIRRKFGFCLMIDGKMHDLKKMNDQLNGDQNADDDDDEFKKCAKVVDEDGEEPIFNEDVYGKSFDQHLMQCIGQFLESVANDQFKYHLFVNFYTKQLDSEIEFPDQMAQKFVPFTKDKCHFMREVLASLNKSVTHRLNFEKITKRSEKEKWVELHEQLEDVLMRRQDKSWADRKRRKVHRNAENLRQTFQKWSAMANPIKHPIRDEYRKVRELIRGKVMRSSSPRKGGGGGKAEEKEGRRRRKRNTFQMETTAEEGEKAEEEEEEEEEEKEDEEEEEEEQKEEEEEEEVEEKMGGQIEKMEKVGKSSEIREENKEIWTNNSEIMEERNGIKEESWDKEKEHERATAADDENHFEIPQFVGDEQQREEDKGIGIGFELAHLGYLNERDGGELLDAFIEEMKLNMDQFGISWDSDCDMSDDLNQCLMAADGLDFGEQLLRFSLLGKQRDEMGTLERAVESLFKTLNRLSYKLGQKSKSRQSFLARFYYVNIYGINEGLVRLMSGQMSPFEVFIPFYMRLKKGTKFIVKKVVATSIGQAFRAWTLKLFNSLNATHKGEEKNIRREMKNGKMGSSTVRSIMFNSRIVDSAIPGLHLHWLHANAALLLGKYSLLGHLPSALLFSLVIVSVLFWWHAAKLAVYLAMLYGDLAGWAVLLIAAALFIGFCIFII</sequence>
<keyword evidence="2" id="KW-0812">Transmembrane</keyword>
<dbReference type="PROSITE" id="PS51257">
    <property type="entry name" value="PROKAR_LIPOPROTEIN"/>
    <property type="match status" value="1"/>
</dbReference>
<dbReference type="AlphaFoldDB" id="A0ABD2HRC0"/>
<feature type="transmembrane region" description="Helical" evidence="2">
    <location>
        <begin position="708"/>
        <end position="732"/>
    </location>
</feature>
<evidence type="ECO:0000256" key="1">
    <source>
        <dbReference type="SAM" id="MobiDB-lite"/>
    </source>
</evidence>
<dbReference type="Proteomes" id="UP001620626">
    <property type="component" value="Unassembled WGS sequence"/>
</dbReference>
<feature type="region of interest" description="Disordered" evidence="1">
    <location>
        <begin position="307"/>
        <end position="400"/>
    </location>
</feature>
<dbReference type="EMBL" id="JBICBT010001381">
    <property type="protein sequence ID" value="KAL3070639.1"/>
    <property type="molecule type" value="Genomic_DNA"/>
</dbReference>
<evidence type="ECO:0000313" key="4">
    <source>
        <dbReference type="Proteomes" id="UP001620626"/>
    </source>
</evidence>
<organism evidence="3 4">
    <name type="scientific">Heterodera trifolii</name>
    <dbReference type="NCBI Taxonomy" id="157864"/>
    <lineage>
        <taxon>Eukaryota</taxon>
        <taxon>Metazoa</taxon>
        <taxon>Ecdysozoa</taxon>
        <taxon>Nematoda</taxon>
        <taxon>Chromadorea</taxon>
        <taxon>Rhabditida</taxon>
        <taxon>Tylenchina</taxon>
        <taxon>Tylenchomorpha</taxon>
        <taxon>Tylenchoidea</taxon>
        <taxon>Heteroderidae</taxon>
        <taxon>Heteroderinae</taxon>
        <taxon>Heterodera</taxon>
    </lineage>
</organism>
<evidence type="ECO:0000313" key="3">
    <source>
        <dbReference type="EMBL" id="KAL3070639.1"/>
    </source>
</evidence>
<keyword evidence="2" id="KW-1133">Transmembrane helix</keyword>
<gene>
    <name evidence="3" type="ORF">niasHT_032429</name>
</gene>
<feature type="compositionally biased region" description="Acidic residues" evidence="1">
    <location>
        <begin position="345"/>
        <end position="383"/>
    </location>
</feature>
<comment type="caution">
    <text evidence="3">The sequence shown here is derived from an EMBL/GenBank/DDBJ whole genome shotgun (WGS) entry which is preliminary data.</text>
</comment>
<keyword evidence="2" id="KW-0472">Membrane</keyword>
<feature type="compositionally biased region" description="Basic and acidic residues" evidence="1">
    <location>
        <begin position="391"/>
        <end position="400"/>
    </location>
</feature>
<proteinExistence type="predicted"/>
<feature type="transmembrane region" description="Helical" evidence="2">
    <location>
        <begin position="738"/>
        <end position="758"/>
    </location>
</feature>
<reference evidence="3 4" key="1">
    <citation type="submission" date="2024-10" db="EMBL/GenBank/DDBJ databases">
        <authorList>
            <person name="Kim D."/>
        </authorList>
    </citation>
    <scope>NUCLEOTIDE SEQUENCE [LARGE SCALE GENOMIC DNA]</scope>
    <source>
        <strain evidence="3">BH-2024</strain>
    </source>
</reference>
<evidence type="ECO:0000256" key="2">
    <source>
        <dbReference type="SAM" id="Phobius"/>
    </source>
</evidence>
<protein>
    <submittedName>
        <fullName evidence="3">Uncharacterized protein</fullName>
    </submittedName>
</protein>
<keyword evidence="4" id="KW-1185">Reference proteome</keyword>